<dbReference type="GO" id="GO:0008270">
    <property type="term" value="F:zinc ion binding"/>
    <property type="evidence" value="ECO:0007669"/>
    <property type="project" value="UniProtKB-KW"/>
</dbReference>
<keyword evidence="6" id="KW-0804">Transcription</keyword>
<reference evidence="7" key="1">
    <citation type="submission" date="2024-07" db="EMBL/GenBank/DDBJ databases">
        <title>Two chromosome-level genome assemblies of Korean endemic species Abeliophyllum distichum and Forsythia ovata (Oleaceae).</title>
        <authorList>
            <person name="Jang H."/>
        </authorList>
    </citation>
    <scope>NUCLEOTIDE SEQUENCE [LARGE SCALE GENOMIC DNA]</scope>
</reference>
<protein>
    <submittedName>
        <fullName evidence="6">DNA-directed RNA polymerase 1B</fullName>
    </submittedName>
</protein>
<dbReference type="GO" id="GO:0000428">
    <property type="term" value="C:DNA-directed RNA polymerase complex"/>
    <property type="evidence" value="ECO:0007669"/>
    <property type="project" value="UniProtKB-KW"/>
</dbReference>
<evidence type="ECO:0000256" key="2">
    <source>
        <dbReference type="ARBA" id="ARBA00022771"/>
    </source>
</evidence>
<keyword evidence="7" id="KW-1185">Reference proteome</keyword>
<evidence type="ECO:0000259" key="5">
    <source>
        <dbReference type="PROSITE" id="PS51999"/>
    </source>
</evidence>
<keyword evidence="2 4" id="KW-0863">Zinc-finger</keyword>
<sequence>MGGPNDGVCYSCRDPSHWHKSCPKKQRCPKCRLGFVQWLRVGDNKPSRGKLFFNCSMATCRYFKWDEDESSTVRSRTIEDEDDELSRILRACARILDEALQWENQTTEFVIVAGILHTGTNLVQRSNVVQNVD</sequence>
<evidence type="ECO:0000313" key="7">
    <source>
        <dbReference type="Proteomes" id="UP001604336"/>
    </source>
</evidence>
<proteinExistence type="predicted"/>
<dbReference type="PROSITE" id="PS51999">
    <property type="entry name" value="ZF_GRF"/>
    <property type="match status" value="1"/>
</dbReference>
<dbReference type="Proteomes" id="UP001604336">
    <property type="component" value="Unassembled WGS sequence"/>
</dbReference>
<evidence type="ECO:0000313" key="6">
    <source>
        <dbReference type="EMBL" id="KAL2484593.1"/>
    </source>
</evidence>
<evidence type="ECO:0000256" key="4">
    <source>
        <dbReference type="PROSITE-ProRule" id="PRU01343"/>
    </source>
</evidence>
<evidence type="ECO:0000256" key="3">
    <source>
        <dbReference type="ARBA" id="ARBA00022833"/>
    </source>
</evidence>
<keyword evidence="6" id="KW-0240">DNA-directed RNA polymerase</keyword>
<organism evidence="6 7">
    <name type="scientific">Abeliophyllum distichum</name>
    <dbReference type="NCBI Taxonomy" id="126358"/>
    <lineage>
        <taxon>Eukaryota</taxon>
        <taxon>Viridiplantae</taxon>
        <taxon>Streptophyta</taxon>
        <taxon>Embryophyta</taxon>
        <taxon>Tracheophyta</taxon>
        <taxon>Spermatophyta</taxon>
        <taxon>Magnoliopsida</taxon>
        <taxon>eudicotyledons</taxon>
        <taxon>Gunneridae</taxon>
        <taxon>Pentapetalae</taxon>
        <taxon>asterids</taxon>
        <taxon>lamiids</taxon>
        <taxon>Lamiales</taxon>
        <taxon>Oleaceae</taxon>
        <taxon>Forsythieae</taxon>
        <taxon>Abeliophyllum</taxon>
    </lineage>
</organism>
<keyword evidence="1" id="KW-0479">Metal-binding</keyword>
<name>A0ABD1R844_9LAMI</name>
<dbReference type="InterPro" id="IPR010666">
    <property type="entry name" value="Znf_GRF"/>
</dbReference>
<comment type="caution">
    <text evidence="6">The sequence shown here is derived from an EMBL/GenBank/DDBJ whole genome shotgun (WGS) entry which is preliminary data.</text>
</comment>
<dbReference type="AlphaFoldDB" id="A0ABD1R844"/>
<feature type="domain" description="GRF-type" evidence="5">
    <location>
        <begin position="28"/>
        <end position="69"/>
    </location>
</feature>
<keyword evidence="3" id="KW-0862">Zinc</keyword>
<dbReference type="EMBL" id="JBFOLK010000009">
    <property type="protein sequence ID" value="KAL2484593.1"/>
    <property type="molecule type" value="Genomic_DNA"/>
</dbReference>
<gene>
    <name evidence="6" type="ORF">Adt_29349</name>
</gene>
<evidence type="ECO:0000256" key="1">
    <source>
        <dbReference type="ARBA" id="ARBA00022723"/>
    </source>
</evidence>
<accession>A0ABD1R844</accession>